<keyword evidence="1" id="KW-0472">Membrane</keyword>
<protein>
    <submittedName>
        <fullName evidence="2">Uncharacterized protein</fullName>
    </submittedName>
</protein>
<keyword evidence="1" id="KW-1133">Transmembrane helix</keyword>
<keyword evidence="1" id="KW-0812">Transmembrane</keyword>
<name>F8KP79_HELBC</name>
<evidence type="ECO:0000313" key="3">
    <source>
        <dbReference type="Proteomes" id="UP000008387"/>
    </source>
</evidence>
<dbReference type="STRING" id="1002804.HBZC1_15990"/>
<evidence type="ECO:0000313" key="2">
    <source>
        <dbReference type="EMBL" id="CCB80585.1"/>
    </source>
</evidence>
<dbReference type="KEGG" id="hbi:HBZC1_15990"/>
<feature type="transmembrane region" description="Helical" evidence="1">
    <location>
        <begin position="156"/>
        <end position="174"/>
    </location>
</feature>
<gene>
    <name evidence="2" type="ordered locus">HBZC1_15990</name>
</gene>
<dbReference type="Proteomes" id="UP000008387">
    <property type="component" value="Chromosome"/>
</dbReference>
<evidence type="ECO:0000256" key="1">
    <source>
        <dbReference type="SAM" id="Phobius"/>
    </source>
</evidence>
<dbReference type="HOGENOM" id="CLU_1048750_0_0_7"/>
<organism evidence="2 3">
    <name type="scientific">Helicobacter bizzozeronii (strain CIII-1)</name>
    <dbReference type="NCBI Taxonomy" id="1002804"/>
    <lineage>
        <taxon>Bacteria</taxon>
        <taxon>Pseudomonadati</taxon>
        <taxon>Campylobacterota</taxon>
        <taxon>Epsilonproteobacteria</taxon>
        <taxon>Campylobacterales</taxon>
        <taxon>Helicobacteraceae</taxon>
        <taxon>Helicobacter</taxon>
    </lineage>
</organism>
<sequence length="265" mass="29775">MGRWFLIYLLGCVFVWAQELNQVEHIKVSPMPDLSTPGVALDLLFAKPLLQTPQISALQTITIQNIAPFAPKLEQFSTSVLKSLNVYPQDNTLLVVPKGAILFDVKAKLSIDKKYLRLEFVPLIPALKTQTLSPPPTPSSPPKEATKNPEALILDYAWKVCAVIGGLLLLLWILKRKSTQKFLFPKVGLEPSVTFIKPLDATHKLVTIEVRNQLYLILLNSNQSLILDKISLDLPLKKDSAQLKEELMEEAKQHIRHSKLKDPYA</sequence>
<dbReference type="AlphaFoldDB" id="F8KP79"/>
<accession>F8KP79</accession>
<reference evidence="2 3" key="1">
    <citation type="journal article" date="2011" name="J. Bacteriol.">
        <title>Genome sequence of Helicobacter bizzozeronii strain CIII-1, an isolate from human gastric mucosa.</title>
        <authorList>
            <person name="Schott T."/>
            <person name="Rossi M."/>
            <person name="Hanninen M.L."/>
        </authorList>
    </citation>
    <scope>NUCLEOTIDE SEQUENCE [LARGE SCALE GENOMIC DNA]</scope>
    <source>
        <strain evidence="2 3">CIII-1</strain>
    </source>
</reference>
<proteinExistence type="predicted"/>
<keyword evidence="3" id="KW-1185">Reference proteome</keyword>
<dbReference type="EMBL" id="FR871757">
    <property type="protein sequence ID" value="CCB80585.1"/>
    <property type="molecule type" value="Genomic_DNA"/>
</dbReference>